<feature type="domain" description="Glycosyl transferase family 1" evidence="1">
    <location>
        <begin position="736"/>
        <end position="883"/>
    </location>
</feature>
<dbReference type="EC" id="2.4.1.250" evidence="3"/>
<reference evidence="3 4" key="1">
    <citation type="submission" date="2020-08" db="EMBL/GenBank/DDBJ databases">
        <title>Complete genome sequence of Entomobacter blattae G55GP.</title>
        <authorList>
            <person name="Poehlein A."/>
            <person name="Guzman J."/>
            <person name="Daniel R."/>
            <person name="Vilcinskas A."/>
        </authorList>
    </citation>
    <scope>NUCLEOTIDE SEQUENCE [LARGE SCALE GENOMIC DNA]</scope>
    <source>
        <strain evidence="3 4">G55GP</strain>
    </source>
</reference>
<dbReference type="Gene3D" id="3.40.50.2000">
    <property type="entry name" value="Glycogen Phosphorylase B"/>
    <property type="match status" value="4"/>
</dbReference>
<dbReference type="PANTHER" id="PTHR45947:SF13">
    <property type="entry name" value="TRANSFERASE"/>
    <property type="match status" value="1"/>
</dbReference>
<dbReference type="GO" id="GO:0102710">
    <property type="term" value="F:D-inositol-3-phosphate glycosyltransferase activity"/>
    <property type="evidence" value="ECO:0007669"/>
    <property type="project" value="UniProtKB-EC"/>
</dbReference>
<feature type="domain" description="Glycosyl transferase family 1" evidence="1">
    <location>
        <begin position="322"/>
        <end position="481"/>
    </location>
</feature>
<dbReference type="Pfam" id="PF00534">
    <property type="entry name" value="Glycos_transf_1"/>
    <property type="match status" value="2"/>
</dbReference>
<evidence type="ECO:0000259" key="2">
    <source>
        <dbReference type="Pfam" id="PF13579"/>
    </source>
</evidence>
<keyword evidence="4" id="KW-1185">Reference proteome</keyword>
<dbReference type="InterPro" id="IPR001296">
    <property type="entry name" value="Glyco_trans_1"/>
</dbReference>
<accession>A0A7H1NQ81</accession>
<gene>
    <name evidence="3" type="primary">mshA_2</name>
    <name evidence="3" type="ORF">JGUZn3_06990</name>
</gene>
<dbReference type="InterPro" id="IPR050194">
    <property type="entry name" value="Glycosyltransferase_grp1"/>
</dbReference>
<keyword evidence="3" id="KW-0328">Glycosyltransferase</keyword>
<sequence>MNQPLMKNQSDLEKDKDSILESYRSSLMIQDKQIRGLEAERDRLLHQMHQVQNSLSWKVTLPLRLIRVAMDGRRDVLRVYLNIFRHRLLRIRQPDFRRRIYERVTSRLFPPKVPSQGEPRSAGVKKEYYRAPQTHVAEEIFCPSVLIVAELTLRQCAKYRVWQKKEYLESLGWECRVIDWRETQEVQSALQFCTQVIFYRVPGFDNALDMVKEAKRLGLKPFWEVDDLIFDREAYKENSNIAHLSQEEYRLLFFGVEKFLACLKACDRAIASTEALAQAMRDKGIEQVDVIENAIDQETLDIVADIKQYRADPHSPQNRVYAEKYKDHVVITYGSGTKTHNADFLTAAPALAEVMKKNPKVLLRIVGELGLPDIFDDLKDQVEYIESKVYSEYLNIFSRSDIAIAPLEETLFNECKSNIKYIEASVFSIPSVCSPRQPFSQIIRQGENGFLAQSHSEWVKALTLLVNDAELRRSMGEKAQETVDGRYSQKAIAEQQVKPVFPLPEKPKSRPFRVMSVNIYYEPRSFGGATFVAEAVNNFLVKEPNVEVAVFTSKAKDGQAYDGMIRYTLDNGVMVVALPLTDNHGGLSGLNNEMAGEQFTMFLKAYRPDVVHVHSIQGLGIAMLRQCRRLGIPYVLTLHDAWWLCERQFMVDSAGSYCFQKRVDVKVCQLCVPAARHLQERRNILRQVMDSAACLISPSASHAELYKANGVGQNNGLQVIKNGVPLPKTLRTARKAGTPIRFGYVGGNEVIKGFPLIERVFQDIPDGGWKLFLVDNKVNLGYSSINVSGWKNKENVVIVPAYNQNTMDDFYNHIDVLLFPSQWKESYGLTVREALVRDIWVISTSPGGQAEDIIDGVNGTLIPIDGKKTTLQEAVQALLKKPECFTNYHNPHKDRIATYKQQAEETFTVLQHAAKQHPSISSEEEYGKELV</sequence>
<proteinExistence type="predicted"/>
<dbReference type="CDD" id="cd03801">
    <property type="entry name" value="GT4_PimA-like"/>
    <property type="match status" value="1"/>
</dbReference>
<dbReference type="EMBL" id="CP060244">
    <property type="protein sequence ID" value="QNT77941.1"/>
    <property type="molecule type" value="Genomic_DNA"/>
</dbReference>
<organism evidence="3 4">
    <name type="scientific">Entomobacter blattae</name>
    <dbReference type="NCBI Taxonomy" id="2762277"/>
    <lineage>
        <taxon>Bacteria</taxon>
        <taxon>Pseudomonadati</taxon>
        <taxon>Pseudomonadota</taxon>
        <taxon>Alphaproteobacteria</taxon>
        <taxon>Acetobacterales</taxon>
        <taxon>Acetobacteraceae</taxon>
        <taxon>Entomobacter</taxon>
    </lineage>
</organism>
<dbReference type="RefSeq" id="WP_203414332.1">
    <property type="nucleotide sequence ID" value="NZ_CP060244.1"/>
</dbReference>
<evidence type="ECO:0000313" key="4">
    <source>
        <dbReference type="Proteomes" id="UP000516349"/>
    </source>
</evidence>
<protein>
    <submittedName>
        <fullName evidence="3">D-inositol-3-phosphate glycosyltransferase</fullName>
        <ecNumber evidence="3">2.4.1.250</ecNumber>
    </submittedName>
</protein>
<dbReference type="KEGG" id="ebla:JGUZn3_06990"/>
<feature type="domain" description="Glycosyltransferase subfamily 4-like N-terminal" evidence="2">
    <location>
        <begin position="545"/>
        <end position="723"/>
    </location>
</feature>
<dbReference type="Proteomes" id="UP000516349">
    <property type="component" value="Chromosome"/>
</dbReference>
<dbReference type="AlphaFoldDB" id="A0A7H1NQ81"/>
<evidence type="ECO:0000313" key="3">
    <source>
        <dbReference type="EMBL" id="QNT77941.1"/>
    </source>
</evidence>
<evidence type="ECO:0000259" key="1">
    <source>
        <dbReference type="Pfam" id="PF00534"/>
    </source>
</evidence>
<dbReference type="PANTHER" id="PTHR45947">
    <property type="entry name" value="SULFOQUINOVOSYL TRANSFERASE SQD2"/>
    <property type="match status" value="1"/>
</dbReference>
<dbReference type="SUPFAM" id="SSF53756">
    <property type="entry name" value="UDP-Glycosyltransferase/glycogen phosphorylase"/>
    <property type="match status" value="2"/>
</dbReference>
<dbReference type="InterPro" id="IPR028098">
    <property type="entry name" value="Glyco_trans_4-like_N"/>
</dbReference>
<dbReference type="CDD" id="cd03823">
    <property type="entry name" value="GT4_ExpE7-like"/>
    <property type="match status" value="1"/>
</dbReference>
<name>A0A7H1NQ81_9PROT</name>
<dbReference type="Pfam" id="PF13579">
    <property type="entry name" value="Glyco_trans_4_4"/>
    <property type="match status" value="1"/>
</dbReference>
<keyword evidence="3" id="KW-0808">Transferase</keyword>